<proteinExistence type="predicted"/>
<name>A0A1E3QYR1_9ASCO</name>
<evidence type="ECO:0000313" key="1">
    <source>
        <dbReference type="EMBL" id="ODQ82761.1"/>
    </source>
</evidence>
<evidence type="ECO:0000313" key="2">
    <source>
        <dbReference type="Proteomes" id="UP000094336"/>
    </source>
</evidence>
<keyword evidence="2" id="KW-1185">Reference proteome</keyword>
<reference evidence="2" key="1">
    <citation type="submission" date="2016-05" db="EMBL/GenBank/DDBJ databases">
        <title>Comparative genomics of biotechnologically important yeasts.</title>
        <authorList>
            <consortium name="DOE Joint Genome Institute"/>
            <person name="Riley R."/>
            <person name="Haridas S."/>
            <person name="Wolfe K.H."/>
            <person name="Lopes M.R."/>
            <person name="Hittinger C.T."/>
            <person name="Goker M."/>
            <person name="Salamov A."/>
            <person name="Wisecaver J."/>
            <person name="Long T.M."/>
            <person name="Aerts A.L."/>
            <person name="Barry K."/>
            <person name="Choi C."/>
            <person name="Clum A."/>
            <person name="Coughlan A.Y."/>
            <person name="Deshpande S."/>
            <person name="Douglass A.P."/>
            <person name="Hanson S.J."/>
            <person name="Klenk H.-P."/>
            <person name="Labutti K."/>
            <person name="Lapidus A."/>
            <person name="Lindquist E."/>
            <person name="Lipzen A."/>
            <person name="Meier-Kolthoff J.P."/>
            <person name="Ohm R.A."/>
            <person name="Otillar R.P."/>
            <person name="Pangilinan J."/>
            <person name="Peng Y."/>
            <person name="Rokas A."/>
            <person name="Rosa C.A."/>
            <person name="Scheuner C."/>
            <person name="Sibirny A.A."/>
            <person name="Slot J.C."/>
            <person name="Stielow J.B."/>
            <person name="Sun H."/>
            <person name="Kurtzman C.P."/>
            <person name="Blackwell M."/>
            <person name="Grigoriev I.V."/>
            <person name="Jeffries T.W."/>
        </authorList>
    </citation>
    <scope>NUCLEOTIDE SEQUENCE [LARGE SCALE GENOMIC DNA]</scope>
    <source>
        <strain evidence="2">NRRL Y-12698</strain>
    </source>
</reference>
<accession>A0A1E3QYR1</accession>
<protein>
    <submittedName>
        <fullName evidence="1">Uncharacterized protein</fullName>
    </submittedName>
</protein>
<dbReference type="AlphaFoldDB" id="A0A1E3QYR1"/>
<dbReference type="RefSeq" id="XP_018988089.1">
    <property type="nucleotide sequence ID" value="XM_019127564.1"/>
</dbReference>
<dbReference type="OrthoDB" id="4065597at2759"/>
<dbReference type="EMBL" id="KV454426">
    <property type="protein sequence ID" value="ODQ82761.1"/>
    <property type="molecule type" value="Genomic_DNA"/>
</dbReference>
<organism evidence="1 2">
    <name type="scientific">Babjeviella inositovora NRRL Y-12698</name>
    <dbReference type="NCBI Taxonomy" id="984486"/>
    <lineage>
        <taxon>Eukaryota</taxon>
        <taxon>Fungi</taxon>
        <taxon>Dikarya</taxon>
        <taxon>Ascomycota</taxon>
        <taxon>Saccharomycotina</taxon>
        <taxon>Pichiomycetes</taxon>
        <taxon>Serinales incertae sedis</taxon>
        <taxon>Babjeviella</taxon>
    </lineage>
</organism>
<dbReference type="Proteomes" id="UP000094336">
    <property type="component" value="Unassembled WGS sequence"/>
</dbReference>
<dbReference type="Pfam" id="PF17242">
    <property type="entry name" value="DUF5315"/>
    <property type="match status" value="1"/>
</dbReference>
<gene>
    <name evidence="1" type="ORF">BABINDRAFT_159274</name>
</gene>
<dbReference type="GeneID" id="30145417"/>
<sequence>MTERQEPSSTKPAVTYQDKLWTQIDILDDVKELSKQMNDNSGTFSFKGNPEFNKSLDALSQAQRKLLDTMTKNADTLLAKPDDDAIWEIQDLEAIKRKLFNYGINSQYQLDIKGCVDDIRNNLTEVNKSIEKIDQTSRDIWNEME</sequence>